<comment type="caution">
    <text evidence="1">The sequence shown here is derived from an EMBL/GenBank/DDBJ whole genome shotgun (WGS) entry which is preliminary data.</text>
</comment>
<protein>
    <submittedName>
        <fullName evidence="1">Uncharacterized protein</fullName>
    </submittedName>
</protein>
<gene>
    <name evidence="1" type="ORF">OPT61_g4759</name>
</gene>
<dbReference type="Proteomes" id="UP001153331">
    <property type="component" value="Unassembled WGS sequence"/>
</dbReference>
<name>A0ACC2ID20_9PLEO</name>
<sequence length="484" mass="52952">MSRQDFTPLDTVRYIWTTLCLPKDALNSLCLPADEECCPSSFKVGHLAQSVIGLSALSAALIWAINSNKPVPYVTVSAEHACVEFKSERLYVLNGKAAPSAFGTIGGLHKTRDGYIRMHDGFPNHREIALKILGLRPSATRNEVAREMLQWDSIDLETKAVEEGAVMAALRSFEEWDAHPQSRAVTDFPILLKQIPKGTVNLPKSNIQMQPRKCLQGLRVVEMSRVIAAPVAGRTLAAHGADVVWITSPSLPDLPDVDIDVSRGKRTVQLNIKQEEDKKKLLELIRTSDVFIQSYRPDSLAAQGLSNKELIALNPNLIIASLSAYGPDGPWSRRRGFDSLVQTCSGINVADAECYGTGEAARVLPCQALDHGSGYLLATGIIAALYKRTLDGGSYEVTVSLAGVMKYLRSLGRYEGQSGFNRRDFKQPGDADVFLETRSTGFGELKAVKHAARIDGVEVGWEHMPKPLGSDDAVWLSKNRLTAI</sequence>
<organism evidence="1 2">
    <name type="scientific">Boeremia exigua</name>
    <dbReference type="NCBI Taxonomy" id="749465"/>
    <lineage>
        <taxon>Eukaryota</taxon>
        <taxon>Fungi</taxon>
        <taxon>Dikarya</taxon>
        <taxon>Ascomycota</taxon>
        <taxon>Pezizomycotina</taxon>
        <taxon>Dothideomycetes</taxon>
        <taxon>Pleosporomycetidae</taxon>
        <taxon>Pleosporales</taxon>
        <taxon>Pleosporineae</taxon>
        <taxon>Didymellaceae</taxon>
        <taxon>Boeremia</taxon>
    </lineage>
</organism>
<reference evidence="1" key="1">
    <citation type="submission" date="2022-11" db="EMBL/GenBank/DDBJ databases">
        <title>Genome Sequence of Boeremia exigua.</title>
        <authorList>
            <person name="Buettner E."/>
        </authorList>
    </citation>
    <scope>NUCLEOTIDE SEQUENCE</scope>
    <source>
        <strain evidence="1">CU02</strain>
    </source>
</reference>
<evidence type="ECO:0000313" key="1">
    <source>
        <dbReference type="EMBL" id="KAJ8113007.1"/>
    </source>
</evidence>
<keyword evidence="2" id="KW-1185">Reference proteome</keyword>
<proteinExistence type="predicted"/>
<dbReference type="EMBL" id="JAPHNI010000281">
    <property type="protein sequence ID" value="KAJ8113007.1"/>
    <property type="molecule type" value="Genomic_DNA"/>
</dbReference>
<accession>A0ACC2ID20</accession>
<evidence type="ECO:0000313" key="2">
    <source>
        <dbReference type="Proteomes" id="UP001153331"/>
    </source>
</evidence>